<comment type="caution">
    <text evidence="2">The sequence shown here is derived from an EMBL/GenBank/DDBJ whole genome shotgun (WGS) entry which is preliminary data.</text>
</comment>
<dbReference type="InterPro" id="IPR000994">
    <property type="entry name" value="Pept_M24"/>
</dbReference>
<dbReference type="Proteomes" id="UP000663881">
    <property type="component" value="Unassembled WGS sequence"/>
</dbReference>
<feature type="non-terminal residue" evidence="2">
    <location>
        <position position="128"/>
    </location>
</feature>
<dbReference type="SUPFAM" id="SSF55920">
    <property type="entry name" value="Creatinase/aminopeptidase"/>
    <property type="match status" value="1"/>
</dbReference>
<dbReference type="AlphaFoldDB" id="A0A820SM27"/>
<dbReference type="PANTHER" id="PTHR43763">
    <property type="entry name" value="XAA-PRO AMINOPEPTIDASE 1"/>
    <property type="match status" value="1"/>
</dbReference>
<proteinExistence type="predicted"/>
<gene>
    <name evidence="2" type="ORF">OKA104_LOCUS54282</name>
</gene>
<name>A0A820SM27_9BILA</name>
<evidence type="ECO:0000259" key="1">
    <source>
        <dbReference type="Pfam" id="PF00557"/>
    </source>
</evidence>
<feature type="non-terminal residue" evidence="2">
    <location>
        <position position="1"/>
    </location>
</feature>
<reference evidence="2" key="1">
    <citation type="submission" date="2021-02" db="EMBL/GenBank/DDBJ databases">
        <authorList>
            <person name="Nowell W R."/>
        </authorList>
    </citation>
    <scope>NUCLEOTIDE SEQUENCE</scope>
</reference>
<dbReference type="EMBL" id="CAJOAY010035776">
    <property type="protein sequence ID" value="CAF4453301.1"/>
    <property type="molecule type" value="Genomic_DNA"/>
</dbReference>
<organism evidence="2 3">
    <name type="scientific">Adineta steineri</name>
    <dbReference type="NCBI Taxonomy" id="433720"/>
    <lineage>
        <taxon>Eukaryota</taxon>
        <taxon>Metazoa</taxon>
        <taxon>Spiralia</taxon>
        <taxon>Gnathifera</taxon>
        <taxon>Rotifera</taxon>
        <taxon>Eurotatoria</taxon>
        <taxon>Bdelloidea</taxon>
        <taxon>Adinetida</taxon>
        <taxon>Adinetidae</taxon>
        <taxon>Adineta</taxon>
    </lineage>
</organism>
<evidence type="ECO:0000313" key="3">
    <source>
        <dbReference type="Proteomes" id="UP000663881"/>
    </source>
</evidence>
<dbReference type="Gene3D" id="3.90.230.10">
    <property type="entry name" value="Creatinase/methionine aminopeptidase superfamily"/>
    <property type="match status" value="1"/>
</dbReference>
<accession>A0A820SM27</accession>
<dbReference type="InterPro" id="IPR036005">
    <property type="entry name" value="Creatinase/aminopeptidase-like"/>
</dbReference>
<dbReference type="Pfam" id="PF00557">
    <property type="entry name" value="Peptidase_M24"/>
    <property type="match status" value="1"/>
</dbReference>
<dbReference type="PANTHER" id="PTHR43763:SF6">
    <property type="entry name" value="XAA-PRO AMINOPEPTIDASE 1"/>
    <property type="match status" value="1"/>
</dbReference>
<protein>
    <recommendedName>
        <fullName evidence="1">Peptidase M24 domain-containing protein</fullName>
    </recommendedName>
</protein>
<feature type="domain" description="Peptidase M24" evidence="1">
    <location>
        <begin position="19"/>
        <end position="126"/>
    </location>
</feature>
<evidence type="ECO:0000313" key="2">
    <source>
        <dbReference type="EMBL" id="CAF4453301.1"/>
    </source>
</evidence>
<dbReference type="InterPro" id="IPR050422">
    <property type="entry name" value="X-Pro_aminopeptidase_P"/>
</dbReference>
<sequence length="128" mass="14459">TNSPVQRVKARKNPVERRGMQECQIRDAVARMKHLGWLEKQMNDGRSINETQSAEQLLIYQGEQATFQFPSFRTISASGDRAAVVHYSAEPATARSITKDKVYLLDAGSQYLDCTTDITRTHHFGTTK</sequence>